<comment type="subcellular location">
    <subcellularLocation>
        <location evidence="1">Nucleus</location>
    </subcellularLocation>
</comment>
<dbReference type="GO" id="GO:0005737">
    <property type="term" value="C:cytoplasm"/>
    <property type="evidence" value="ECO:0007669"/>
    <property type="project" value="TreeGrafter"/>
</dbReference>
<feature type="region of interest" description="Disordered" evidence="14">
    <location>
        <begin position="48"/>
        <end position="92"/>
    </location>
</feature>
<dbReference type="InterPro" id="IPR027417">
    <property type="entry name" value="P-loop_NTPase"/>
</dbReference>
<dbReference type="GO" id="GO:0000723">
    <property type="term" value="P:telomere maintenance"/>
    <property type="evidence" value="ECO:0007669"/>
    <property type="project" value="TreeGrafter"/>
</dbReference>
<keyword evidence="3" id="KW-0547">Nucleotide-binding</keyword>
<keyword evidence="5" id="KW-0347">Helicase</keyword>
<evidence type="ECO:0000259" key="16">
    <source>
        <dbReference type="PROSITE" id="PS51192"/>
    </source>
</evidence>
<feature type="compositionally biased region" description="Basic and acidic residues" evidence="14">
    <location>
        <begin position="54"/>
        <end position="69"/>
    </location>
</feature>
<feature type="compositionally biased region" description="Polar residues" evidence="14">
    <location>
        <begin position="141"/>
        <end position="157"/>
    </location>
</feature>
<name>A0A4W3GC95_CALMI</name>
<dbReference type="GO" id="GO:0008270">
    <property type="term" value="F:zinc ion binding"/>
    <property type="evidence" value="ECO:0007669"/>
    <property type="project" value="UniProtKB-KW"/>
</dbReference>
<dbReference type="GO" id="GO:0003677">
    <property type="term" value="F:DNA binding"/>
    <property type="evidence" value="ECO:0007669"/>
    <property type="project" value="UniProtKB-KW"/>
</dbReference>
<dbReference type="Proteomes" id="UP000314986">
    <property type="component" value="Unassembled WGS sequence"/>
</dbReference>
<comment type="catalytic activity">
    <reaction evidence="12">
        <text>ATP + H2O = ADP + phosphate + H(+)</text>
        <dbReference type="Rhea" id="RHEA:13065"/>
        <dbReference type="ChEBI" id="CHEBI:15377"/>
        <dbReference type="ChEBI" id="CHEBI:15378"/>
        <dbReference type="ChEBI" id="CHEBI:30616"/>
        <dbReference type="ChEBI" id="CHEBI:43474"/>
        <dbReference type="ChEBI" id="CHEBI:456216"/>
    </reaction>
</comment>
<dbReference type="PROSITE" id="PS51192">
    <property type="entry name" value="HELICASE_ATP_BIND_1"/>
    <property type="match status" value="1"/>
</dbReference>
<dbReference type="GO" id="GO:0005694">
    <property type="term" value="C:chromosome"/>
    <property type="evidence" value="ECO:0007669"/>
    <property type="project" value="TreeGrafter"/>
</dbReference>
<feature type="compositionally biased region" description="Polar residues" evidence="14">
    <location>
        <begin position="453"/>
        <end position="468"/>
    </location>
</feature>
<dbReference type="OMA" id="QHWVELM"/>
<evidence type="ECO:0000256" key="5">
    <source>
        <dbReference type="ARBA" id="ARBA00022806"/>
    </source>
</evidence>
<evidence type="ECO:0000256" key="13">
    <source>
        <dbReference type="PROSITE-ProRule" id="PRU00047"/>
    </source>
</evidence>
<dbReference type="Gene3D" id="3.40.50.300">
    <property type="entry name" value="P-loop containing nucleotide triphosphate hydrolases"/>
    <property type="match status" value="2"/>
</dbReference>
<feature type="region of interest" description="Disordered" evidence="14">
    <location>
        <begin position="241"/>
        <end position="263"/>
    </location>
</feature>
<comment type="similarity">
    <text evidence="2">Belongs to the helicase family. RecQ subfamily.</text>
</comment>
<dbReference type="GO" id="GO:0009378">
    <property type="term" value="F:four-way junction helicase activity"/>
    <property type="evidence" value="ECO:0007669"/>
    <property type="project" value="TreeGrafter"/>
</dbReference>
<evidence type="ECO:0000259" key="15">
    <source>
        <dbReference type="PROSITE" id="PS50158"/>
    </source>
</evidence>
<proteinExistence type="inferred from homology"/>
<evidence type="ECO:0000256" key="12">
    <source>
        <dbReference type="ARBA" id="ARBA00049360"/>
    </source>
</evidence>
<evidence type="ECO:0000256" key="4">
    <source>
        <dbReference type="ARBA" id="ARBA00022801"/>
    </source>
</evidence>
<reference evidence="18" key="4">
    <citation type="submission" date="2025-08" db="UniProtKB">
        <authorList>
            <consortium name="Ensembl"/>
        </authorList>
    </citation>
    <scope>IDENTIFICATION</scope>
</reference>
<gene>
    <name evidence="18" type="primary">recql4</name>
</gene>
<evidence type="ECO:0000256" key="6">
    <source>
        <dbReference type="ARBA" id="ARBA00022840"/>
    </source>
</evidence>
<dbReference type="InterPro" id="IPR011545">
    <property type="entry name" value="DEAD/DEAH_box_helicase_dom"/>
</dbReference>
<feature type="region of interest" description="Disordered" evidence="14">
    <location>
        <begin position="113"/>
        <end position="192"/>
    </location>
</feature>
<dbReference type="SMART" id="SM00343">
    <property type="entry name" value="ZnF_C2HC"/>
    <property type="match status" value="1"/>
</dbReference>
<keyword evidence="13" id="KW-0862">Zinc</keyword>
<feature type="domain" description="Helicase C-terminal" evidence="17">
    <location>
        <begin position="843"/>
        <end position="1052"/>
    </location>
</feature>
<accession>A0A4W3GC95</accession>
<evidence type="ECO:0000256" key="2">
    <source>
        <dbReference type="ARBA" id="ARBA00005446"/>
    </source>
</evidence>
<dbReference type="FunFam" id="3.40.50.300:FF:000772">
    <property type="entry name" value="ATP-dependent DNA helicase Q4"/>
    <property type="match status" value="1"/>
</dbReference>
<dbReference type="GO" id="GO:0016787">
    <property type="term" value="F:hydrolase activity"/>
    <property type="evidence" value="ECO:0007669"/>
    <property type="project" value="UniProtKB-KW"/>
</dbReference>
<protein>
    <recommendedName>
        <fullName evidence="11">DNA 3'-5' helicase</fullName>
        <ecNumber evidence="11">5.6.2.4</ecNumber>
    </recommendedName>
</protein>
<dbReference type="SMART" id="SM00487">
    <property type="entry name" value="DEXDc"/>
    <property type="match status" value="1"/>
</dbReference>
<keyword evidence="9" id="KW-0539">Nucleus</keyword>
<dbReference type="PANTHER" id="PTHR13710">
    <property type="entry name" value="DNA HELICASE RECQ FAMILY MEMBER"/>
    <property type="match status" value="1"/>
</dbReference>
<evidence type="ECO:0000256" key="11">
    <source>
        <dbReference type="ARBA" id="ARBA00034808"/>
    </source>
</evidence>
<evidence type="ECO:0000256" key="9">
    <source>
        <dbReference type="ARBA" id="ARBA00023242"/>
    </source>
</evidence>
<dbReference type="STRING" id="7868.ENSCMIP00000000377"/>
<organism evidence="18 19">
    <name type="scientific">Callorhinchus milii</name>
    <name type="common">Ghost shark</name>
    <dbReference type="NCBI Taxonomy" id="7868"/>
    <lineage>
        <taxon>Eukaryota</taxon>
        <taxon>Metazoa</taxon>
        <taxon>Chordata</taxon>
        <taxon>Craniata</taxon>
        <taxon>Vertebrata</taxon>
        <taxon>Chondrichthyes</taxon>
        <taxon>Holocephali</taxon>
        <taxon>Chimaeriformes</taxon>
        <taxon>Callorhinchidae</taxon>
        <taxon>Callorhinchus</taxon>
    </lineage>
</organism>
<dbReference type="Pfam" id="PF00098">
    <property type="entry name" value="zf-CCHC"/>
    <property type="match status" value="1"/>
</dbReference>
<dbReference type="InterPro" id="IPR036875">
    <property type="entry name" value="Znf_CCHC_sf"/>
</dbReference>
<evidence type="ECO:0000256" key="7">
    <source>
        <dbReference type="ARBA" id="ARBA00023125"/>
    </source>
</evidence>
<evidence type="ECO:0000256" key="8">
    <source>
        <dbReference type="ARBA" id="ARBA00023235"/>
    </source>
</evidence>
<evidence type="ECO:0000256" key="3">
    <source>
        <dbReference type="ARBA" id="ARBA00022741"/>
    </source>
</evidence>
<dbReference type="Pfam" id="PF00270">
    <property type="entry name" value="DEAD"/>
    <property type="match status" value="1"/>
</dbReference>
<reference evidence="19" key="2">
    <citation type="journal article" date="2007" name="PLoS Biol.">
        <title>Survey sequencing and comparative analysis of the elephant shark (Callorhinchus milii) genome.</title>
        <authorList>
            <person name="Venkatesh B."/>
            <person name="Kirkness E.F."/>
            <person name="Loh Y.H."/>
            <person name="Halpern A.L."/>
            <person name="Lee A.P."/>
            <person name="Johnson J."/>
            <person name="Dandona N."/>
            <person name="Viswanathan L.D."/>
            <person name="Tay A."/>
            <person name="Venter J.C."/>
            <person name="Strausberg R.L."/>
            <person name="Brenner S."/>
        </authorList>
    </citation>
    <scope>NUCLEOTIDE SEQUENCE [LARGE SCALE GENOMIC DNA]</scope>
</reference>
<dbReference type="PROSITE" id="PS50158">
    <property type="entry name" value="ZF_CCHC"/>
    <property type="match status" value="1"/>
</dbReference>
<comment type="catalytic activity">
    <reaction evidence="10">
        <text>Couples ATP hydrolysis with the unwinding of duplex DNA by translocating in the 3'-5' direction.</text>
        <dbReference type="EC" id="5.6.2.4"/>
    </reaction>
</comment>
<dbReference type="GeneTree" id="ENSGT00940000160387"/>
<feature type="region of interest" description="Disordered" evidence="14">
    <location>
        <begin position="392"/>
        <end position="474"/>
    </location>
</feature>
<dbReference type="InterPro" id="IPR014001">
    <property type="entry name" value="Helicase_ATP-bd"/>
</dbReference>
<dbReference type="Ensembl" id="ENSCMIT00000000414.1">
    <property type="protein sequence ID" value="ENSCMIP00000000377.1"/>
    <property type="gene ID" value="ENSCMIG00000000214.1"/>
</dbReference>
<evidence type="ECO:0000256" key="1">
    <source>
        <dbReference type="ARBA" id="ARBA00004123"/>
    </source>
</evidence>
<keyword evidence="6" id="KW-0067">ATP-binding</keyword>
<dbReference type="InParanoid" id="A0A4W3GC95"/>
<keyword evidence="4" id="KW-0378">Hydrolase</keyword>
<evidence type="ECO:0000256" key="14">
    <source>
        <dbReference type="SAM" id="MobiDB-lite"/>
    </source>
</evidence>
<dbReference type="GO" id="GO:0005634">
    <property type="term" value="C:nucleus"/>
    <property type="evidence" value="ECO:0007669"/>
    <property type="project" value="UniProtKB-SubCell"/>
</dbReference>
<dbReference type="PANTHER" id="PTHR13710:SF108">
    <property type="entry name" value="ATP-DEPENDENT DNA HELICASE Q4"/>
    <property type="match status" value="1"/>
</dbReference>
<dbReference type="InterPro" id="IPR001650">
    <property type="entry name" value="Helicase_C-like"/>
</dbReference>
<reference evidence="19" key="1">
    <citation type="journal article" date="2006" name="Science">
        <title>Ancient noncoding elements conserved in the human genome.</title>
        <authorList>
            <person name="Venkatesh B."/>
            <person name="Kirkness E.F."/>
            <person name="Loh Y.H."/>
            <person name="Halpern A.L."/>
            <person name="Lee A.P."/>
            <person name="Johnson J."/>
            <person name="Dandona N."/>
            <person name="Viswanathan L.D."/>
            <person name="Tay A."/>
            <person name="Venter J.C."/>
            <person name="Strausberg R.L."/>
            <person name="Brenner S."/>
        </authorList>
    </citation>
    <scope>NUCLEOTIDE SEQUENCE [LARGE SCALE GENOMIC DNA]</scope>
</reference>
<dbReference type="PROSITE" id="PS51194">
    <property type="entry name" value="HELICASE_CTER"/>
    <property type="match status" value="1"/>
</dbReference>
<feature type="domain" description="CCHC-type" evidence="15">
    <location>
        <begin position="539"/>
        <end position="553"/>
    </location>
</feature>
<dbReference type="Pfam" id="PF00271">
    <property type="entry name" value="Helicase_C"/>
    <property type="match status" value="1"/>
</dbReference>
<evidence type="ECO:0000313" key="19">
    <source>
        <dbReference type="Proteomes" id="UP000314986"/>
    </source>
</evidence>
<dbReference type="Gene3D" id="1.10.10.1460">
    <property type="match status" value="1"/>
</dbReference>
<sequence>MDRYNEIKILLKKWETSFFEEHKRKPNKVIGQHCVCYKWNLLGENDQSATSDITSRDSADSTQHHDKAPGSDIWGSHLNRGNRTAEKLSSKQHNSITVSAQYYGMKLKTKIGASGKERPISLRKTMTPRKPQMSRERQDNEIGQVSGTSLVTSSPSDSLEIATKDSNNEPDQLDFPYPMQKRATPSNASHARIPGSASKLEQLRQNVVRRMSSIDPGWLVRCQGNVQPEAEVIISGISFQPAPGRKNNKFDNSDHNKPLPLCDSASGPDGILVSSSDIVSANHGRFCPLSNSSTLANGKLSSKGDISSETNSDEINCNEQFSIDSNLSETSSPKPRLSRVKCDPEKSFPFRENETNFSSEDACDEVKVDFNTTLSELKNDYEDSIEIVNSKKGPLKTKMSNGNNSRKRPREIRVGIGEGKAASPEHEGKAKKRRKSIRSSEASSTQKQKRKSTAASKSVNDVSDSSINEELDKSNSEMLRENLFGELEEEKLNSAPRKSISGLNNNLHLYCALHVWKQKLQMKGERFGGGRFNRSGDTCFRCGGTGHWAKDCRGQGKYRCLVAGGVASDAADESSHQLEHIKDAEVLMNNIRPVYEPPVPPSPMEPLYSLREDGNIRDTPPEVHEALLELGYTSFRSGQELAVMRILSGLSSLVVLSTGMGKSLCYQLPAYLYAKRSKCITLVVSPLVSLMDDQVSGLPSNLKAICVHSNMSKSQREAAIAKVKSGEVHVLLLSPEALVGGGRGGPSTLPPAHELPPVAFACIDEAHCVSEWSHNFRPCYLRLCKVLKERLGVKCLLGLTATATLATARDVAQHFGIKEEKGIAVRSADVPENLFLSVSTDQDRDQALVTLLRGDRFGALDSIIVYCTRREETTRIAALLRTCLQGVSVKEQPVELNKKEDTPEEIHSKRKKALTKKKIRQPLKWMADSYHAGMSAAERRRVQNHFMSGQLRIVVATVAFGMGLDKSDVRGIIHYNMPKGFENYVQEIGRAGRDGKPAHCHLFLNREGGDMNELRRHIYADTVDYFTVKKLVQNAFPPCKCREIHQKQQDLISSGHVGDDEMMHIPDPSEEQLPEKPEPVEEFNALSPRVCQTHARAMPIQSTIETLDIREEGIETLLCYLELHTQHWVELMHPTLSTCRLVCYSGPPQLRLIARRCPPVAVAMAKERLSGVDHTHCSSLEFDVVSLADSMGWELIPVRRELRQLQWNTTQFKPGFQGTGKSGVLVEFDNLSFHFRSYGDLSFQELDSVCEYLHQHILAREKTALRRLQACFKAFQSVAFRNCSSCMDHINVERSTRLKQQLKEYFDQWGDSDNSKKDLEQEGVEEEELDKLKVCETLLSDIRQFLSIRHDERFSGRAIARIFHGIESPCYPAQVFGRDRRFWRKYLNFDFNEIIRLATEEIIRVK</sequence>
<reference evidence="19" key="3">
    <citation type="journal article" date="2014" name="Nature">
        <title>Elephant shark genome provides unique insights into gnathostome evolution.</title>
        <authorList>
            <consortium name="International Elephant Shark Genome Sequencing Consortium"/>
            <person name="Venkatesh B."/>
            <person name="Lee A.P."/>
            <person name="Ravi V."/>
            <person name="Maurya A.K."/>
            <person name="Lian M.M."/>
            <person name="Swann J.B."/>
            <person name="Ohta Y."/>
            <person name="Flajnik M.F."/>
            <person name="Sutoh Y."/>
            <person name="Kasahara M."/>
            <person name="Hoon S."/>
            <person name="Gangu V."/>
            <person name="Roy S.W."/>
            <person name="Irimia M."/>
            <person name="Korzh V."/>
            <person name="Kondrychyn I."/>
            <person name="Lim Z.W."/>
            <person name="Tay B.H."/>
            <person name="Tohari S."/>
            <person name="Kong K.W."/>
            <person name="Ho S."/>
            <person name="Lorente-Galdos B."/>
            <person name="Quilez J."/>
            <person name="Marques-Bonet T."/>
            <person name="Raney B.J."/>
            <person name="Ingham P.W."/>
            <person name="Tay A."/>
            <person name="Hillier L.W."/>
            <person name="Minx P."/>
            <person name="Boehm T."/>
            <person name="Wilson R.K."/>
            <person name="Brenner S."/>
            <person name="Warren W.C."/>
        </authorList>
    </citation>
    <scope>NUCLEOTIDE SEQUENCE [LARGE SCALE GENOMIC DNA]</scope>
</reference>
<keyword evidence="13" id="KW-0479">Metal-binding</keyword>
<dbReference type="FunFam" id="3.40.50.300:FF:001084">
    <property type="entry name" value="RecQ like helicase 4"/>
    <property type="match status" value="1"/>
</dbReference>
<feature type="compositionally biased region" description="Basic and acidic residues" evidence="14">
    <location>
        <begin position="248"/>
        <end position="257"/>
    </location>
</feature>
<dbReference type="GO" id="GO:0043138">
    <property type="term" value="F:3'-5' DNA helicase activity"/>
    <property type="evidence" value="ECO:0007669"/>
    <property type="project" value="UniProtKB-EC"/>
</dbReference>
<dbReference type="Gene3D" id="4.10.60.10">
    <property type="entry name" value="Zinc finger, CCHC-type"/>
    <property type="match status" value="1"/>
</dbReference>
<dbReference type="SUPFAM" id="SSF57756">
    <property type="entry name" value="Retrovirus zinc finger-like domains"/>
    <property type="match status" value="1"/>
</dbReference>
<dbReference type="CDD" id="cd18018">
    <property type="entry name" value="DEXHc_RecQ4-like"/>
    <property type="match status" value="1"/>
</dbReference>
<keyword evidence="8" id="KW-0413">Isomerase</keyword>
<evidence type="ECO:0000256" key="10">
    <source>
        <dbReference type="ARBA" id="ARBA00034617"/>
    </source>
</evidence>
<dbReference type="SUPFAM" id="SSF52540">
    <property type="entry name" value="P-loop containing nucleoside triphosphate hydrolases"/>
    <property type="match status" value="1"/>
</dbReference>
<keyword evidence="13" id="KW-0863">Zinc-finger</keyword>
<feature type="domain" description="Helicase ATP-binding" evidence="16">
    <location>
        <begin position="643"/>
        <end position="821"/>
    </location>
</feature>
<dbReference type="GO" id="GO:0000724">
    <property type="term" value="P:double-strand break repair via homologous recombination"/>
    <property type="evidence" value="ECO:0007669"/>
    <property type="project" value="TreeGrafter"/>
</dbReference>
<keyword evidence="7" id="KW-0238">DNA-binding</keyword>
<keyword evidence="19" id="KW-1185">Reference proteome</keyword>
<dbReference type="GO" id="GO:0005524">
    <property type="term" value="F:ATP binding"/>
    <property type="evidence" value="ECO:0007669"/>
    <property type="project" value="UniProtKB-KW"/>
</dbReference>
<evidence type="ECO:0000313" key="18">
    <source>
        <dbReference type="Ensembl" id="ENSCMIP00000000377.1"/>
    </source>
</evidence>
<evidence type="ECO:0000259" key="17">
    <source>
        <dbReference type="PROSITE" id="PS51194"/>
    </source>
</evidence>
<reference evidence="18" key="5">
    <citation type="submission" date="2025-09" db="UniProtKB">
        <authorList>
            <consortium name="Ensembl"/>
        </authorList>
    </citation>
    <scope>IDENTIFICATION</scope>
</reference>
<dbReference type="InterPro" id="IPR001878">
    <property type="entry name" value="Znf_CCHC"/>
</dbReference>
<dbReference type="EC" id="5.6.2.4" evidence="11"/>
<dbReference type="SMART" id="SM00490">
    <property type="entry name" value="HELICc"/>
    <property type="match status" value="1"/>
</dbReference>